<dbReference type="RefSeq" id="WP_000662447.1">
    <property type="nucleotide sequence ID" value="NZ_JH792027.1"/>
</dbReference>
<organism evidence="2 3">
    <name type="scientific">Bacillus cereus (strain VD014)</name>
    <dbReference type="NCBI Taxonomy" id="1053223"/>
    <lineage>
        <taxon>Bacteria</taxon>
        <taxon>Bacillati</taxon>
        <taxon>Bacillota</taxon>
        <taxon>Bacilli</taxon>
        <taxon>Bacillales</taxon>
        <taxon>Bacillaceae</taxon>
        <taxon>Bacillus</taxon>
        <taxon>Bacillus cereus group</taxon>
    </lineage>
</organism>
<keyword evidence="1" id="KW-0812">Transmembrane</keyword>
<sequence>MKENQDLLFNQIVAVSCLGGFILLSGCAAVIKISQQLFM</sequence>
<accession>A0A9W5K256</accession>
<evidence type="ECO:0000313" key="2">
    <source>
        <dbReference type="EMBL" id="EJR11946.1"/>
    </source>
</evidence>
<proteinExistence type="predicted"/>
<feature type="transmembrane region" description="Helical" evidence="1">
    <location>
        <begin position="12"/>
        <end position="31"/>
    </location>
</feature>
<dbReference type="AlphaFoldDB" id="A0A9W5K256"/>
<evidence type="ECO:0000313" key="3">
    <source>
        <dbReference type="Proteomes" id="UP000006607"/>
    </source>
</evidence>
<protein>
    <recommendedName>
        <fullName evidence="4">Lipoprotein</fullName>
    </recommendedName>
</protein>
<dbReference type="EMBL" id="AHER01000062">
    <property type="protein sequence ID" value="EJR11946.1"/>
    <property type="molecule type" value="Genomic_DNA"/>
</dbReference>
<dbReference type="Pfam" id="PF13219">
    <property type="entry name" value="DUF4027"/>
    <property type="match status" value="1"/>
</dbReference>
<name>A0A9W5K256_BACC8</name>
<evidence type="ECO:0000256" key="1">
    <source>
        <dbReference type="SAM" id="Phobius"/>
    </source>
</evidence>
<dbReference type="Proteomes" id="UP000006607">
    <property type="component" value="Unassembled WGS sequence"/>
</dbReference>
<keyword evidence="1" id="KW-1133">Transmembrane helix</keyword>
<comment type="caution">
    <text evidence="2">The sequence shown here is derived from an EMBL/GenBank/DDBJ whole genome shotgun (WGS) entry which is preliminary data.</text>
</comment>
<gene>
    <name evidence="2" type="ORF">IIA_05781</name>
</gene>
<reference evidence="2" key="1">
    <citation type="submission" date="2012-04" db="EMBL/GenBank/DDBJ databases">
        <title>The Genome Sequence of Bacillus cereus VD014.</title>
        <authorList>
            <consortium name="The Broad Institute Genome Sequencing Platform"/>
            <consortium name="The Broad Institute Genome Sequencing Center for Infectious Disease"/>
            <person name="Feldgarden M."/>
            <person name="Van der Auwera G.A."/>
            <person name="Mahillon J."/>
            <person name="Duprez V."/>
            <person name="Timmery S."/>
            <person name="Mattelet C."/>
            <person name="Dierick K."/>
            <person name="Sun M."/>
            <person name="Yu Z."/>
            <person name="Zhu L."/>
            <person name="Hu X."/>
            <person name="Shank E.B."/>
            <person name="Swiecicka I."/>
            <person name="Hansen B.M."/>
            <person name="Andrup L."/>
            <person name="Young S.K."/>
            <person name="Zeng Q."/>
            <person name="Gargeya S."/>
            <person name="Fitzgerald M."/>
            <person name="Haas B."/>
            <person name="Abouelleil A."/>
            <person name="Alvarado L."/>
            <person name="Arachchi H.M."/>
            <person name="Berlin A."/>
            <person name="Chapman S.B."/>
            <person name="Goldberg J."/>
            <person name="Griggs A."/>
            <person name="Gujja S."/>
            <person name="Hansen M."/>
            <person name="Howarth C."/>
            <person name="Imamovic A."/>
            <person name="Larimer J."/>
            <person name="McCowen C."/>
            <person name="Montmayeur A."/>
            <person name="Murphy C."/>
            <person name="Neiman D."/>
            <person name="Pearson M."/>
            <person name="Priest M."/>
            <person name="Roberts A."/>
            <person name="Saif S."/>
            <person name="Shea T."/>
            <person name="Sisk P."/>
            <person name="Sykes S."/>
            <person name="Wortman J."/>
            <person name="Nusbaum C."/>
            <person name="Birren B."/>
        </authorList>
    </citation>
    <scope>NUCLEOTIDE SEQUENCE</scope>
    <source>
        <strain evidence="2">VD014</strain>
    </source>
</reference>
<keyword evidence="1" id="KW-0472">Membrane</keyword>
<dbReference type="PROSITE" id="PS51257">
    <property type="entry name" value="PROKAR_LIPOPROTEIN"/>
    <property type="match status" value="1"/>
</dbReference>
<evidence type="ECO:0008006" key="4">
    <source>
        <dbReference type="Google" id="ProtNLM"/>
    </source>
</evidence>
<dbReference type="InterPro" id="IPR025104">
    <property type="entry name" value="DUF4027"/>
</dbReference>